<dbReference type="InterPro" id="IPR036188">
    <property type="entry name" value="FAD/NAD-bd_sf"/>
</dbReference>
<comment type="caution">
    <text evidence="5">The sequence shown here is derived from an EMBL/GenBank/DDBJ whole genome shotgun (WGS) entry which is preliminary data.</text>
</comment>
<evidence type="ECO:0000256" key="1">
    <source>
        <dbReference type="ARBA" id="ARBA00037217"/>
    </source>
</evidence>
<dbReference type="Pfam" id="PF01593">
    <property type="entry name" value="Amino_oxidase"/>
    <property type="match status" value="1"/>
</dbReference>
<dbReference type="PANTHER" id="PTHR10668">
    <property type="entry name" value="PHYTOENE DEHYDROGENASE"/>
    <property type="match status" value="1"/>
</dbReference>
<dbReference type="AlphaFoldDB" id="A0A932A9K8"/>
<evidence type="ECO:0000256" key="3">
    <source>
        <dbReference type="ARBA" id="ARBA00040298"/>
    </source>
</evidence>
<proteinExistence type="predicted"/>
<dbReference type="EMBL" id="JACPNR010000009">
    <property type="protein sequence ID" value="MBI2678663.1"/>
    <property type="molecule type" value="Genomic_DNA"/>
</dbReference>
<name>A0A932A9K8_9BACT</name>
<evidence type="ECO:0000256" key="2">
    <source>
        <dbReference type="ARBA" id="ARBA00038825"/>
    </source>
</evidence>
<comment type="subunit">
    <text evidence="2">Interacts with COX5B; this interaction may contribute to localize PYROXD2 to the inner face of the inner mitochondrial membrane.</text>
</comment>
<reference evidence="5" key="1">
    <citation type="submission" date="2020-07" db="EMBL/GenBank/DDBJ databases">
        <title>Huge and variable diversity of episymbiotic CPR bacteria and DPANN archaea in groundwater ecosystems.</title>
        <authorList>
            <person name="He C.Y."/>
            <person name="Keren R."/>
            <person name="Whittaker M."/>
            <person name="Farag I.F."/>
            <person name="Doudna J."/>
            <person name="Cate J.H.D."/>
            <person name="Banfield J.F."/>
        </authorList>
    </citation>
    <scope>NUCLEOTIDE SEQUENCE</scope>
    <source>
        <strain evidence="5">NC_groundwater_580_Pr5_B-0.1um_64_19</strain>
    </source>
</reference>
<comment type="function">
    <text evidence="1">Probable oxidoreductase that may play a role as regulator of mitochondrial function.</text>
</comment>
<evidence type="ECO:0000313" key="5">
    <source>
        <dbReference type="EMBL" id="MBI2678663.1"/>
    </source>
</evidence>
<dbReference type="SUPFAM" id="SSF51905">
    <property type="entry name" value="FAD/NAD(P)-binding domain"/>
    <property type="match status" value="1"/>
</dbReference>
<dbReference type="PANTHER" id="PTHR10668:SF103">
    <property type="entry name" value="PYRIDINE NUCLEOTIDE-DISULFIDE OXIDOREDUCTASE DOMAIN-CONTAINING PROTEIN 2"/>
    <property type="match status" value="1"/>
</dbReference>
<evidence type="ECO:0000313" key="6">
    <source>
        <dbReference type="Proteomes" id="UP000779809"/>
    </source>
</evidence>
<dbReference type="Proteomes" id="UP000779809">
    <property type="component" value="Unassembled WGS sequence"/>
</dbReference>
<accession>A0A932A9K8</accession>
<feature type="domain" description="Amine oxidase" evidence="4">
    <location>
        <begin position="17"/>
        <end position="513"/>
    </location>
</feature>
<organism evidence="5 6">
    <name type="scientific">Candidatus Korobacter versatilis</name>
    <dbReference type="NCBI Taxonomy" id="658062"/>
    <lineage>
        <taxon>Bacteria</taxon>
        <taxon>Pseudomonadati</taxon>
        <taxon>Acidobacteriota</taxon>
        <taxon>Terriglobia</taxon>
        <taxon>Terriglobales</taxon>
        <taxon>Candidatus Korobacteraceae</taxon>
        <taxon>Candidatus Korobacter</taxon>
    </lineage>
</organism>
<dbReference type="Gene3D" id="3.50.50.60">
    <property type="entry name" value="FAD/NAD(P)-binding domain"/>
    <property type="match status" value="2"/>
</dbReference>
<evidence type="ECO:0000259" key="4">
    <source>
        <dbReference type="Pfam" id="PF01593"/>
    </source>
</evidence>
<dbReference type="InterPro" id="IPR002937">
    <property type="entry name" value="Amino_oxidase"/>
</dbReference>
<sequence>MASQKYDAIIIGGGHNGLVTAAYLARAGKRVIVLERRHVLGGAAVTEEIFPGFKFSVASYVVSLLRPEIIRELDLPRHGLEILPLDGTFTPMPNGDHLWRVNDHGKTRREIARHSRLDAEAYDEFGKTMLDMCRFVKPILNMTPPDPTKLSPKDIGKLLFLGKRFQGLNYEDKYNQVQLMTMSAVDYLDQWFETDVLKATMSASGIIGTFLGVRSPGTAYVLLHHYMGEIDGAFRAWGFARGGTGAISNAIADAAREAGVEIRTEAPIAKILVKNCKAIGVALANGDELFANVVSSSVDPNLTFLRFLEPSQLPPEFLEEVRRYKYRGSSGKVNLALDALPDFKAIPGPGAHLRGAISISPSVDYMERAYDDAKYGRYSRRPYIDMVIPSLTDPSVAPPGKHVMSCFVQYAPYKLAEGNWDDQREAFGDTVIDTIAEHAPNIKNIIIGRQVLTPLDLEREFGLTEGNIFQGELSLEQLFFLRPVPGWAQYRTPIDNLYMCGSATHPGGGIMGAPGRLAALEILKDFKRGAA</sequence>
<gene>
    <name evidence="5" type="ORF">HYX28_07755</name>
</gene>
<dbReference type="GO" id="GO:0016491">
    <property type="term" value="F:oxidoreductase activity"/>
    <property type="evidence" value="ECO:0007669"/>
    <property type="project" value="InterPro"/>
</dbReference>
<protein>
    <recommendedName>
        <fullName evidence="3">Pyridine nucleotide-disulfide oxidoreductase domain-containing protein 2</fullName>
    </recommendedName>
</protein>